<evidence type="ECO:0000256" key="3">
    <source>
        <dbReference type="ARBA" id="ARBA00022771"/>
    </source>
</evidence>
<dbReference type="CDD" id="cd20908">
    <property type="entry name" value="SUF4-like"/>
    <property type="match status" value="1"/>
</dbReference>
<reference evidence="9" key="2">
    <citation type="journal article" date="2020" name="BMC">
        <title>Leishmania infection induces a limited differential gene expression in the sand fly midgut.</title>
        <authorList>
            <person name="Coutinho-Abreu I.V."/>
            <person name="Serafim T.D."/>
            <person name="Meneses C."/>
            <person name="Kamhawi S."/>
            <person name="Oliveira F."/>
            <person name="Valenzuela J.G."/>
        </authorList>
    </citation>
    <scope>NUCLEOTIDE SEQUENCE</scope>
    <source>
        <strain evidence="9">Jacobina</strain>
        <tissue evidence="9">Midgut</tissue>
    </source>
</reference>
<evidence type="ECO:0000256" key="1">
    <source>
        <dbReference type="ARBA" id="ARBA00004123"/>
    </source>
</evidence>
<protein>
    <submittedName>
        <fullName evidence="9">Putative zinc finger protein 207-like isoform x1</fullName>
    </submittedName>
</protein>
<comment type="subcellular location">
    <subcellularLocation>
        <location evidence="1">Nucleus</location>
    </subcellularLocation>
</comment>
<dbReference type="EMBL" id="GITU01012248">
    <property type="protein sequence ID" value="MBC1180951.1"/>
    <property type="molecule type" value="Transcribed_RNA"/>
</dbReference>
<dbReference type="EMBL" id="AJWK01013036">
    <property type="status" value="NOT_ANNOTATED_CDS"/>
    <property type="molecule type" value="Genomic_DNA"/>
</dbReference>
<keyword evidence="2" id="KW-0479">Metal-binding</keyword>
<keyword evidence="11" id="KW-1185">Reference proteome</keyword>
<dbReference type="VEuPathDB" id="VectorBase:LLOJ004107"/>
<evidence type="ECO:0000313" key="11">
    <source>
        <dbReference type="Proteomes" id="UP000092461"/>
    </source>
</evidence>
<evidence type="ECO:0000256" key="5">
    <source>
        <dbReference type="ARBA" id="ARBA00023242"/>
    </source>
</evidence>
<evidence type="ECO:0000256" key="2">
    <source>
        <dbReference type="ARBA" id="ARBA00022723"/>
    </source>
</evidence>
<organism evidence="10 11">
    <name type="scientific">Lutzomyia longipalpis</name>
    <name type="common">Sand fly</name>
    <dbReference type="NCBI Taxonomy" id="7200"/>
    <lineage>
        <taxon>Eukaryota</taxon>
        <taxon>Metazoa</taxon>
        <taxon>Ecdysozoa</taxon>
        <taxon>Arthropoda</taxon>
        <taxon>Hexapoda</taxon>
        <taxon>Insecta</taxon>
        <taxon>Pterygota</taxon>
        <taxon>Neoptera</taxon>
        <taxon>Endopterygota</taxon>
        <taxon>Diptera</taxon>
        <taxon>Nematocera</taxon>
        <taxon>Psychodoidea</taxon>
        <taxon>Psychodidae</taxon>
        <taxon>Lutzomyia</taxon>
        <taxon>Lutzomyia</taxon>
    </lineage>
</organism>
<evidence type="ECO:0000256" key="4">
    <source>
        <dbReference type="ARBA" id="ARBA00022833"/>
    </source>
</evidence>
<dbReference type="PANTHER" id="PTHR23215:SF0">
    <property type="entry name" value="BUB3-INTERACTING AND GLEBS MOTIF-CONTAINING PROTEIN ZNF207"/>
    <property type="match status" value="1"/>
</dbReference>
<dbReference type="PANTHER" id="PTHR23215">
    <property type="entry name" value="ZINC FINGER PROTEIN 207"/>
    <property type="match status" value="1"/>
</dbReference>
<dbReference type="AlphaFoldDB" id="A0A1B0CI45"/>
<feature type="domain" description="BED-type" evidence="8">
    <location>
        <begin position="6"/>
        <end position="65"/>
    </location>
</feature>
<evidence type="ECO:0000313" key="10">
    <source>
        <dbReference type="EnsemblMetazoa" id="LLOJ004107-PA"/>
    </source>
</evidence>
<dbReference type="InterPro" id="IPR003656">
    <property type="entry name" value="Znf_BED"/>
</dbReference>
<proteinExistence type="predicted"/>
<dbReference type="GO" id="GO:0005634">
    <property type="term" value="C:nucleus"/>
    <property type="evidence" value="ECO:0007669"/>
    <property type="project" value="UniProtKB-SubCell"/>
</dbReference>
<dbReference type="PROSITE" id="PS50808">
    <property type="entry name" value="ZF_BED"/>
    <property type="match status" value="1"/>
</dbReference>
<feature type="compositionally biased region" description="Polar residues" evidence="7">
    <location>
        <begin position="206"/>
        <end position="229"/>
    </location>
</feature>
<evidence type="ECO:0000259" key="8">
    <source>
        <dbReference type="PROSITE" id="PS50808"/>
    </source>
</evidence>
<name>A0A1B0CI45_LUTLO</name>
<reference evidence="10" key="3">
    <citation type="submission" date="2020-05" db="UniProtKB">
        <authorList>
            <consortium name="EnsemblMetazoa"/>
        </authorList>
    </citation>
    <scope>IDENTIFICATION</scope>
    <source>
        <strain evidence="10">Jacobina</strain>
    </source>
</reference>
<feature type="region of interest" description="Disordered" evidence="7">
    <location>
        <begin position="197"/>
        <end position="254"/>
    </location>
</feature>
<dbReference type="PROSITE" id="PS00028">
    <property type="entry name" value="ZINC_FINGER_C2H2_1"/>
    <property type="match status" value="2"/>
</dbReference>
<evidence type="ECO:0000313" key="9">
    <source>
        <dbReference type="EMBL" id="MBC1180951.1"/>
    </source>
</evidence>
<keyword evidence="5" id="KW-0539">Nucleus</keyword>
<dbReference type="GO" id="GO:0003677">
    <property type="term" value="F:DNA binding"/>
    <property type="evidence" value="ECO:0007669"/>
    <property type="project" value="InterPro"/>
</dbReference>
<dbReference type="InterPro" id="IPR013087">
    <property type="entry name" value="Znf_C2H2_type"/>
</dbReference>
<dbReference type="Proteomes" id="UP000092461">
    <property type="component" value="Unassembled WGS sequence"/>
</dbReference>
<keyword evidence="4" id="KW-0862">Zinc</keyword>
<evidence type="ECO:0000256" key="6">
    <source>
        <dbReference type="PROSITE-ProRule" id="PRU00027"/>
    </source>
</evidence>
<dbReference type="GO" id="GO:0008270">
    <property type="term" value="F:zinc ion binding"/>
    <property type="evidence" value="ECO:0007669"/>
    <property type="project" value="UniProtKB-KW"/>
</dbReference>
<sequence length="458" mass="49503">MGRKKKKASKPWCWYCNREFDDDKILVQHQKAKHFKCHICHKKLYTGPGLSIHCMQVHKEQLTRCRILCQIDPILKLKSTEWRESQLRTSGNTNEPRMGIRVIRTTMSRPRKRQNQKWVGGMGAATGMPVMPNMMAPHLLGQYGQMNPMLGHMGPIPPGAYMNPGAGMPMMNPHMLGAPGRPLFPSASHPGNSLTPTMPAKPTFPAYSNATISAPPTTNSAGNVNTPPTSDAYKAPPNTIPASGTTSKIMHPPEDLSLEELRARKTKYERKVVPPATSAVSAGMLGKMPPVHHHSLPTTSVTMQMSSSYAPVTTSAPAIVSFPEHAAAVAAHAAATQQKQLEDLNRAVMMQRIQQARQSGPPLGMMPVVSSPMSLVPPMMRPAMNFPPQTATLLGSNMMRSPSPALGIPGAGGLHSFSTAAGLITPIPGIVPPGMGVMIPGPPMLPMMPPRFRTSDFE</sequence>
<reference evidence="11" key="1">
    <citation type="submission" date="2012-05" db="EMBL/GenBank/DDBJ databases">
        <title>Whole Genome Assembly of Lutzomyia longipalpis.</title>
        <authorList>
            <person name="Richards S."/>
            <person name="Qu C."/>
            <person name="Dillon R."/>
            <person name="Worley K."/>
            <person name="Scherer S."/>
            <person name="Batterton M."/>
            <person name="Taylor A."/>
            <person name="Hawes A."/>
            <person name="Hernandez B."/>
            <person name="Kovar C."/>
            <person name="Mandapat C."/>
            <person name="Pham C."/>
            <person name="Qu C."/>
            <person name="Jing C."/>
            <person name="Bess C."/>
            <person name="Bandaranaike D."/>
            <person name="Ngo D."/>
            <person name="Ongeri F."/>
            <person name="Arias F."/>
            <person name="Lara F."/>
            <person name="Weissenberger G."/>
            <person name="Kamau G."/>
            <person name="Han H."/>
            <person name="Shen H."/>
            <person name="Dinh H."/>
            <person name="Khalil I."/>
            <person name="Jones J."/>
            <person name="Shafer J."/>
            <person name="Jayaseelan J."/>
            <person name="Quiroz J."/>
            <person name="Blankenburg K."/>
            <person name="Nguyen L."/>
            <person name="Jackson L."/>
            <person name="Francisco L."/>
            <person name="Tang L.-Y."/>
            <person name="Pu L.-L."/>
            <person name="Perales L."/>
            <person name="Lorensuhewa L."/>
            <person name="Munidasa M."/>
            <person name="Coyle M."/>
            <person name="Taylor M."/>
            <person name="Puazo M."/>
            <person name="Firestine M."/>
            <person name="Scheel M."/>
            <person name="Javaid M."/>
            <person name="Wang M."/>
            <person name="Li M."/>
            <person name="Tabassum N."/>
            <person name="Saada N."/>
            <person name="Osuji N."/>
            <person name="Aqrawi P."/>
            <person name="Fu Q."/>
            <person name="Thornton R."/>
            <person name="Raj R."/>
            <person name="Goodspeed R."/>
            <person name="Mata R."/>
            <person name="Najjar R."/>
            <person name="Gubbala S."/>
            <person name="Lee S."/>
            <person name="Denson S."/>
            <person name="Patil S."/>
            <person name="Macmil S."/>
            <person name="Qi S."/>
            <person name="Matskevitch T."/>
            <person name="Palculict T."/>
            <person name="Mathew T."/>
            <person name="Vee V."/>
            <person name="Velamala V."/>
            <person name="Korchina V."/>
            <person name="Cai W."/>
            <person name="Liu W."/>
            <person name="Dai W."/>
            <person name="Zou X."/>
            <person name="Zhu Y."/>
            <person name="Zhang Y."/>
            <person name="Wu Y.-Q."/>
            <person name="Xin Y."/>
            <person name="Nazarath L."/>
            <person name="Kovar C."/>
            <person name="Han Y."/>
            <person name="Muzny D."/>
            <person name="Gibbs R."/>
        </authorList>
    </citation>
    <scope>NUCLEOTIDE SEQUENCE [LARGE SCALE GENOMIC DNA]</scope>
    <source>
        <strain evidence="11">Jacobina</strain>
    </source>
</reference>
<evidence type="ECO:0000256" key="7">
    <source>
        <dbReference type="SAM" id="MobiDB-lite"/>
    </source>
</evidence>
<keyword evidence="3 6" id="KW-0863">Zinc-finger</keyword>
<accession>A0A1B0CI45</accession>
<dbReference type="EnsemblMetazoa" id="LLOJ004107-RA">
    <property type="protein sequence ID" value="LLOJ004107-PA"/>
    <property type="gene ID" value="LLOJ004107"/>
</dbReference>
<dbReference type="VEuPathDB" id="VectorBase:LLONM1_002526"/>